<dbReference type="Pfam" id="PF05043">
    <property type="entry name" value="Mga"/>
    <property type="match status" value="1"/>
</dbReference>
<organism evidence="9 10">
    <name type="scientific">Aerococcus mictus</name>
    <dbReference type="NCBI Taxonomy" id="2976810"/>
    <lineage>
        <taxon>Bacteria</taxon>
        <taxon>Bacillati</taxon>
        <taxon>Bacillota</taxon>
        <taxon>Bacilli</taxon>
        <taxon>Lactobacillales</taxon>
        <taxon>Aerococcaceae</taxon>
        <taxon>Aerococcus</taxon>
    </lineage>
</organism>
<keyword evidence="4" id="KW-0010">Activator</keyword>
<proteinExistence type="predicted"/>
<keyword evidence="1" id="KW-0808">Transferase</keyword>
<dbReference type="SUPFAM" id="SSF63520">
    <property type="entry name" value="PTS-regulatory domain, PRD"/>
    <property type="match status" value="2"/>
</dbReference>
<dbReference type="Proteomes" id="UP001069047">
    <property type="component" value="Unassembled WGS sequence"/>
</dbReference>
<dbReference type="GO" id="GO:0008982">
    <property type="term" value="F:protein-N(PI)-phosphohistidine-sugar phosphotransferase activity"/>
    <property type="evidence" value="ECO:0007669"/>
    <property type="project" value="InterPro"/>
</dbReference>
<dbReference type="GeneID" id="86859117"/>
<accession>A0A9Q4DE62</accession>
<dbReference type="InterPro" id="IPR036388">
    <property type="entry name" value="WH-like_DNA-bd_sf"/>
</dbReference>
<dbReference type="GO" id="GO:0006355">
    <property type="term" value="P:regulation of DNA-templated transcription"/>
    <property type="evidence" value="ECO:0007669"/>
    <property type="project" value="InterPro"/>
</dbReference>
<dbReference type="Pfam" id="PF00359">
    <property type="entry name" value="PTS_EIIA_2"/>
    <property type="match status" value="1"/>
</dbReference>
<evidence type="ECO:0000313" key="9">
    <source>
        <dbReference type="EMBL" id="MCY3088181.1"/>
    </source>
</evidence>
<evidence type="ECO:0000256" key="2">
    <source>
        <dbReference type="ARBA" id="ARBA00022737"/>
    </source>
</evidence>
<dbReference type="Gene3D" id="3.40.50.2300">
    <property type="match status" value="1"/>
</dbReference>
<dbReference type="InterPro" id="IPR016152">
    <property type="entry name" value="PTrfase/Anion_transptr"/>
</dbReference>
<keyword evidence="3" id="KW-0805">Transcription regulation</keyword>
<dbReference type="CDD" id="cd05568">
    <property type="entry name" value="PTS_IIB_bgl_like"/>
    <property type="match status" value="1"/>
</dbReference>
<name>A0A9Q4DE62_9LACT</name>
<dbReference type="InterPro" id="IPR003501">
    <property type="entry name" value="PTS_EIIB_2/3"/>
</dbReference>
<dbReference type="SUPFAM" id="SSF52794">
    <property type="entry name" value="PTS system IIB component-like"/>
    <property type="match status" value="1"/>
</dbReference>
<evidence type="ECO:0000259" key="6">
    <source>
        <dbReference type="PROSITE" id="PS51094"/>
    </source>
</evidence>
<dbReference type="InterPro" id="IPR011608">
    <property type="entry name" value="PRD"/>
</dbReference>
<dbReference type="PROSITE" id="PS51372">
    <property type="entry name" value="PRD_2"/>
    <property type="match status" value="2"/>
</dbReference>
<dbReference type="Gene3D" id="1.10.10.10">
    <property type="entry name" value="Winged helix-like DNA-binding domain superfamily/Winged helix DNA-binding domain"/>
    <property type="match status" value="2"/>
</dbReference>
<feature type="domain" description="PTS EIIB type-2" evidence="7">
    <location>
        <begin position="397"/>
        <end position="486"/>
    </location>
</feature>
<dbReference type="Gene3D" id="3.40.930.10">
    <property type="entry name" value="Mannitol-specific EII, Chain A"/>
    <property type="match status" value="1"/>
</dbReference>
<evidence type="ECO:0000256" key="1">
    <source>
        <dbReference type="ARBA" id="ARBA00022679"/>
    </source>
</evidence>
<dbReference type="PANTHER" id="PTHR30185:SF18">
    <property type="entry name" value="TRANSCRIPTIONAL REGULATOR MTLR"/>
    <property type="match status" value="1"/>
</dbReference>
<dbReference type="Pfam" id="PF02302">
    <property type="entry name" value="PTS_IIB"/>
    <property type="match status" value="1"/>
</dbReference>
<dbReference type="PROSITE" id="PS51094">
    <property type="entry name" value="PTS_EIIA_TYPE_2"/>
    <property type="match status" value="1"/>
</dbReference>
<gene>
    <name evidence="9" type="ORF">ODY61_08670</name>
</gene>
<dbReference type="InterPro" id="IPR007737">
    <property type="entry name" value="Mga_HTH"/>
</dbReference>
<keyword evidence="5" id="KW-0804">Transcription</keyword>
<dbReference type="PROSITE" id="PS51099">
    <property type="entry name" value="PTS_EIIB_TYPE_2"/>
    <property type="match status" value="1"/>
</dbReference>
<dbReference type="InterPro" id="IPR013011">
    <property type="entry name" value="PTS_EIIB_2"/>
</dbReference>
<keyword evidence="9" id="KW-0762">Sugar transport</keyword>
<evidence type="ECO:0000313" key="10">
    <source>
        <dbReference type="Proteomes" id="UP001069047"/>
    </source>
</evidence>
<dbReference type="InterPro" id="IPR050661">
    <property type="entry name" value="BglG_antiterminators"/>
</dbReference>
<evidence type="ECO:0000256" key="3">
    <source>
        <dbReference type="ARBA" id="ARBA00023015"/>
    </source>
</evidence>
<feature type="domain" description="PRD" evidence="8">
    <location>
        <begin position="182"/>
        <end position="288"/>
    </location>
</feature>
<dbReference type="InterPro" id="IPR036634">
    <property type="entry name" value="PRD_sf"/>
</dbReference>
<dbReference type="InterPro" id="IPR036095">
    <property type="entry name" value="PTS_EIIB-like_sf"/>
</dbReference>
<dbReference type="Gene3D" id="1.10.1790.10">
    <property type="entry name" value="PRD domain"/>
    <property type="match status" value="1"/>
</dbReference>
<evidence type="ECO:0000259" key="8">
    <source>
        <dbReference type="PROSITE" id="PS51372"/>
    </source>
</evidence>
<dbReference type="EMBL" id="JAOTMY010000006">
    <property type="protein sequence ID" value="MCY3088181.1"/>
    <property type="molecule type" value="Genomic_DNA"/>
</dbReference>
<sequence length="639" mass="74028">MNSRQLKLLKSMLSEHSYQPASYYAKRMSVSARTIYSDLDIINEFIKKNGGEVQRKPSAGVKIVGDISIIQTNLLSSNLLDCDIYDPSNRRLIIIKLLAFTNQDISLDYLSEAFIVSKTSIYKDIHVLNEIIDGTDSYIESSKHGLVLIGNEETLQKAIKAIVFYFSNNESDLSFTQVIKLLFDEESIQYVDSLLKDEIDGFARDASNYYYRSLVSVLLIHLSRIQIDHQIQSQEELLLDSIKYLEVYPIAESLVNKLSQTFEIEYQIEDKTYITRQLYAHRIQKNIVNIDDNIKNSVKILINEVSMIEDINLMEDRHLLFSLYQHFPPMLMRLEKGIQIENPLLDSIKIQYMELFSILWYLLGDFEKKYNVSLNDHEVSLILIHFQIALEKQSESKNILIICQYGMSSAQLIYQKVKRILPNQDNIEIANANKLHKVNLKNVDLIITTIDLGDFKRNYIKVSPIFSSQDYKSILNAYSLLLSEQNNYSPSEKIKAPTLLEFMNKDLINLHIDSTSKEELLDFMITQLEQKKMVKKEFRQSIFEREKLGDTNLENGIALPHANPNTVIESSISFTTLNKPIKWGKGKVQLIVMITFNDQDTNKIKLVIEELFPVINNKKLVDELLEIKDKTQWINRFIN</sequence>
<dbReference type="CDD" id="cd00211">
    <property type="entry name" value="PTS_IIA_fru"/>
    <property type="match status" value="1"/>
</dbReference>
<keyword evidence="2" id="KW-0677">Repeat</keyword>
<dbReference type="SUPFAM" id="SSF55804">
    <property type="entry name" value="Phoshotransferase/anion transport protein"/>
    <property type="match status" value="1"/>
</dbReference>
<reference evidence="9" key="1">
    <citation type="submission" date="2022-09" db="EMBL/GenBank/DDBJ databases">
        <title>Aerococcus urinae taxonomy study.</title>
        <authorList>
            <person name="Christensen J."/>
            <person name="Senneby E."/>
        </authorList>
    </citation>
    <scope>NUCLEOTIDE SEQUENCE</scope>
    <source>
        <strain evidence="9">LUND-41-B12</strain>
    </source>
</reference>
<keyword evidence="9" id="KW-0813">Transport</keyword>
<dbReference type="GO" id="GO:0009401">
    <property type="term" value="P:phosphoenolpyruvate-dependent sugar phosphotransferase system"/>
    <property type="evidence" value="ECO:0007669"/>
    <property type="project" value="InterPro"/>
</dbReference>
<feature type="domain" description="PTS EIIA type-2" evidence="6">
    <location>
        <begin position="501"/>
        <end position="639"/>
    </location>
</feature>
<feature type="domain" description="PRD" evidence="8">
    <location>
        <begin position="289"/>
        <end position="396"/>
    </location>
</feature>
<protein>
    <submittedName>
        <fullName evidence="9">PTS sugar transporter subunit IIA</fullName>
    </submittedName>
</protein>
<dbReference type="InterPro" id="IPR002178">
    <property type="entry name" value="PTS_EIIA_type-2_dom"/>
</dbReference>
<evidence type="ECO:0000256" key="5">
    <source>
        <dbReference type="ARBA" id="ARBA00023163"/>
    </source>
</evidence>
<dbReference type="Pfam" id="PF00874">
    <property type="entry name" value="PRD"/>
    <property type="match status" value="1"/>
</dbReference>
<evidence type="ECO:0000256" key="4">
    <source>
        <dbReference type="ARBA" id="ARBA00023159"/>
    </source>
</evidence>
<dbReference type="PANTHER" id="PTHR30185">
    <property type="entry name" value="CRYPTIC BETA-GLUCOSIDE BGL OPERON ANTITERMINATOR"/>
    <property type="match status" value="1"/>
</dbReference>
<dbReference type="AlphaFoldDB" id="A0A9Q4DE62"/>
<comment type="caution">
    <text evidence="9">The sequence shown here is derived from an EMBL/GenBank/DDBJ whole genome shotgun (WGS) entry which is preliminary data.</text>
</comment>
<evidence type="ECO:0000259" key="7">
    <source>
        <dbReference type="PROSITE" id="PS51099"/>
    </source>
</evidence>
<dbReference type="RefSeq" id="WP_181565456.1">
    <property type="nucleotide sequence ID" value="NZ_CAJHLJ010000011.1"/>
</dbReference>